<dbReference type="EMBL" id="FOSQ01000009">
    <property type="protein sequence ID" value="SFK87434.1"/>
    <property type="molecule type" value="Genomic_DNA"/>
</dbReference>
<organism evidence="1 2">
    <name type="scientific">Falsiroseomonas stagni DSM 19981</name>
    <dbReference type="NCBI Taxonomy" id="1123062"/>
    <lineage>
        <taxon>Bacteria</taxon>
        <taxon>Pseudomonadati</taxon>
        <taxon>Pseudomonadota</taxon>
        <taxon>Alphaproteobacteria</taxon>
        <taxon>Acetobacterales</taxon>
        <taxon>Roseomonadaceae</taxon>
        <taxon>Falsiroseomonas</taxon>
    </lineage>
</organism>
<evidence type="ECO:0000313" key="2">
    <source>
        <dbReference type="Proteomes" id="UP000199473"/>
    </source>
</evidence>
<keyword evidence="2" id="KW-1185">Reference proteome</keyword>
<reference evidence="1 2" key="1">
    <citation type="submission" date="2016-10" db="EMBL/GenBank/DDBJ databases">
        <authorList>
            <person name="de Groot N.N."/>
        </authorList>
    </citation>
    <scope>NUCLEOTIDE SEQUENCE [LARGE SCALE GENOMIC DNA]</scope>
    <source>
        <strain evidence="1 2">DSM 19981</strain>
    </source>
</reference>
<proteinExistence type="predicted"/>
<sequence>MPGPIESSRPVPAHGIGGRMVALTRRAALFAAPALASCGAGPRSGVSGGIPAGEMAVPRLNALSAHGTLPGEPDAALRWTAIPAGATQLRIVVHLHGFSAPNEPLRLVQGRLPGSGLVLPAFPPTIAILPRGRPLPGRPGAFDWPALATPGGLQAVVEEALAGFGPRLPAPTQLVLTAHSGGGSGLARILETSLRGVLRVDEAHLFDALYGDHGPVLRWARARAADARPGVPPPALAVIARPGTATEAPSRRLAAGLGQAGLGAPRFRVLLTSAPHNDIPRLFGPALLADAAAALPATSLA</sequence>
<dbReference type="RefSeq" id="WP_092961777.1">
    <property type="nucleotide sequence ID" value="NZ_FOSQ01000009.1"/>
</dbReference>
<evidence type="ECO:0008006" key="3">
    <source>
        <dbReference type="Google" id="ProtNLM"/>
    </source>
</evidence>
<dbReference type="AlphaFoldDB" id="A0A1I4D196"/>
<gene>
    <name evidence="1" type="ORF">SAMN02745775_10986</name>
</gene>
<name>A0A1I4D196_9PROT</name>
<accession>A0A1I4D196</accession>
<dbReference type="Proteomes" id="UP000199473">
    <property type="component" value="Unassembled WGS sequence"/>
</dbReference>
<evidence type="ECO:0000313" key="1">
    <source>
        <dbReference type="EMBL" id="SFK87434.1"/>
    </source>
</evidence>
<protein>
    <recommendedName>
        <fullName evidence="3">Alpha/beta hydrolase family protein</fullName>
    </recommendedName>
</protein>
<dbReference type="STRING" id="1123062.SAMN02745775_10986"/>